<evidence type="ECO:0000313" key="4">
    <source>
        <dbReference type="EMBL" id="QVL31733.1"/>
    </source>
</evidence>
<dbReference type="AlphaFoldDB" id="A0A8E6EXK8"/>
<dbReference type="Pfam" id="PF07587">
    <property type="entry name" value="PSD1"/>
    <property type="match status" value="1"/>
</dbReference>
<protein>
    <submittedName>
        <fullName evidence="4">PSD1 domain-containing protein</fullName>
    </submittedName>
</protein>
<feature type="domain" description="Cytochrome C Planctomycete-type" evidence="3">
    <location>
        <begin position="40"/>
        <end position="95"/>
    </location>
</feature>
<dbReference type="InterPro" id="IPR011429">
    <property type="entry name" value="Cyt_c_Planctomycete-type"/>
</dbReference>
<organism evidence="4 5">
    <name type="scientific">Telmatocola sphagniphila</name>
    <dbReference type="NCBI Taxonomy" id="1123043"/>
    <lineage>
        <taxon>Bacteria</taxon>
        <taxon>Pseudomonadati</taxon>
        <taxon>Planctomycetota</taxon>
        <taxon>Planctomycetia</taxon>
        <taxon>Gemmatales</taxon>
        <taxon>Gemmataceae</taxon>
    </lineage>
</organism>
<proteinExistence type="predicted"/>
<sequence>MSKMSFFWVCSILLLIATGGRAEDAILFNRDIRPILSEHCFQCHGPDKNKRKADLRLDNREAALRKEAFVPCNASQSELVKRVLSNDPEAVMPPESAHKPLNAAQKELLKKWIDRGAEYQPHWAYINPVRPAVPGVKREGWENNPIDAFILSALQARKMKPSPEADRQRLIRRVYLDLIGLPPTPEQVQKFVEDNDPKAYEKVVDSLLASPHFGERMAIPWLDLVRFTDTVGYHGDQNQRIFPYRDYVIEAFNKNKPFDEFTREQLAGDLLPNPTEEQLIASGYNRLNMMTREGGAQPKEYLTKYQADRVRTTSITWLGSTFGCAECHDHKYDPITAKDFYSFSAFFADLRQWGVYSDYNYTPNPDLKGWSNDHPFPPELEVKNTYLTKQMELARDRANHQIHLSFEKSKSDAALAAKFNRWVEENTKKTFVWQTPAPTEGKDFKIKDSGQIVFTGKAVKGGSQTLEYRPQPGWVTTIRLEALPSAEHKNTITRDGAATALIQVTFALKNKEGKETKLGIQAGRADRYEIIRWASTVPFIGLDKGQWRTAAGAFEQAQSAYWLLEKPVYLKEGDELLVTLKSDNLGSARVSLSPLDNVYDDIDSELGNPFKTLNNEHRQELGEKVYRLFLKGTGADPESFKVYREAMQICHEMNRGKAWTQVSVATTPITTRVLPRGNFLDETGPIVEPAVPSFLPQIKKVGDSKRLNRLDLANWIVSPENPLTARVLMNRLWKQFFGTGISAVMEDVGAQGEWPSHPELLDWLAVEFRESGWDVKRMVKLIALSATYRQDSKARAEYREIDPNNRFLSYLPPRRLEAEFVRDNALEIAGLLNEEVGGPSVKPYQPEGYYANIQFPDRRYVADTDLKQYRRGIYMHWQRTFLHPMLANFDAPSREECTASRNNANTPQQALTLLNDPSFVEAARVLAEKLLASDAVSDDARIQWLYHRALARSATEKEVQSLRKFLATQKHYYLDNPEEAKKLIHTGIAPLNAKVDAVELATWSSVCRVILNLHEVITRY</sequence>
<dbReference type="PANTHER" id="PTHR35889:SF3">
    <property type="entry name" value="F-BOX DOMAIN-CONTAINING PROTEIN"/>
    <property type="match status" value="1"/>
</dbReference>
<dbReference type="InterPro" id="IPR022655">
    <property type="entry name" value="DUF1553"/>
</dbReference>
<gene>
    <name evidence="4" type="ORF">KIH39_23295</name>
</gene>
<dbReference type="Pfam" id="PF07583">
    <property type="entry name" value="PSCyt2"/>
    <property type="match status" value="1"/>
</dbReference>
<name>A0A8E6EXK8_9BACT</name>
<evidence type="ECO:0000259" key="3">
    <source>
        <dbReference type="Pfam" id="PF07635"/>
    </source>
</evidence>
<dbReference type="Proteomes" id="UP000676194">
    <property type="component" value="Chromosome"/>
</dbReference>
<accession>A0A8E6EXK8</accession>
<dbReference type="InterPro" id="IPR011444">
    <property type="entry name" value="DUF1549"/>
</dbReference>
<reference evidence="4" key="1">
    <citation type="submission" date="2021-05" db="EMBL/GenBank/DDBJ databases">
        <title>Complete genome sequence of the cellulolytic planctomycete Telmatocola sphagniphila SP2T and characterization of the first cellulase from planctomycetes.</title>
        <authorList>
            <person name="Rakitin A.L."/>
            <person name="Beletsky A.V."/>
            <person name="Naumoff D.G."/>
            <person name="Kulichevskaya I.S."/>
            <person name="Mardanov A.V."/>
            <person name="Ravin N.V."/>
            <person name="Dedysh S.N."/>
        </authorList>
    </citation>
    <scope>NUCLEOTIDE SEQUENCE</scope>
    <source>
        <strain evidence="4">SP2T</strain>
    </source>
</reference>
<dbReference type="RefSeq" id="WP_213495916.1">
    <property type="nucleotide sequence ID" value="NZ_CP074694.1"/>
</dbReference>
<feature type="domain" description="DUF1549" evidence="1">
    <location>
        <begin position="145"/>
        <end position="351"/>
    </location>
</feature>
<evidence type="ECO:0000259" key="1">
    <source>
        <dbReference type="Pfam" id="PF07583"/>
    </source>
</evidence>
<feature type="domain" description="DUF1553" evidence="2">
    <location>
        <begin position="708"/>
        <end position="966"/>
    </location>
</feature>
<dbReference type="Pfam" id="PF07635">
    <property type="entry name" value="PSCyt1"/>
    <property type="match status" value="1"/>
</dbReference>
<dbReference type="PANTHER" id="PTHR35889">
    <property type="entry name" value="CYCLOINULO-OLIGOSACCHARIDE FRUCTANOTRANSFERASE-RELATED"/>
    <property type="match status" value="1"/>
</dbReference>
<evidence type="ECO:0000313" key="5">
    <source>
        <dbReference type="Proteomes" id="UP000676194"/>
    </source>
</evidence>
<keyword evidence="5" id="KW-1185">Reference proteome</keyword>
<evidence type="ECO:0000259" key="2">
    <source>
        <dbReference type="Pfam" id="PF07587"/>
    </source>
</evidence>
<dbReference type="KEGG" id="tsph:KIH39_23295"/>
<dbReference type="EMBL" id="CP074694">
    <property type="protein sequence ID" value="QVL31733.1"/>
    <property type="molecule type" value="Genomic_DNA"/>
</dbReference>